<sequence>MEVEILEFCLYAHASRTEVTKQFHDHLVDGFYEHKQYVEDKFGRTRSILPPGASVQYSVESNGIAPKKTISSNSLDAGTASLDQIRNQILCSCLQMLILKTCQSQRNIKFALAWGCNRFDNAKYALSIKKVKHANFWIRCHIISNIVRKDFRLCAFVRLTLCYRANSRTTSERFDAARVFATMRNSSMDSLKSPARASRRPTMEGIEGIRLRSRVRKSVDQSTGAPPLPPRTHIAKMSYTPANDKNNSTEHRHAR</sequence>
<reference evidence="2 3" key="1">
    <citation type="submission" date="2013-12" db="EMBL/GenBank/DDBJ databases">
        <title>Draft genome of the parsitic nematode Ancylostoma duodenale.</title>
        <authorList>
            <person name="Mitreva M."/>
        </authorList>
    </citation>
    <scope>NUCLEOTIDE SEQUENCE [LARGE SCALE GENOMIC DNA]</scope>
    <source>
        <strain evidence="2 3">Zhejiang</strain>
    </source>
</reference>
<organism evidence="2 3">
    <name type="scientific">Ancylostoma duodenale</name>
    <dbReference type="NCBI Taxonomy" id="51022"/>
    <lineage>
        <taxon>Eukaryota</taxon>
        <taxon>Metazoa</taxon>
        <taxon>Ecdysozoa</taxon>
        <taxon>Nematoda</taxon>
        <taxon>Chromadorea</taxon>
        <taxon>Rhabditida</taxon>
        <taxon>Rhabditina</taxon>
        <taxon>Rhabditomorpha</taxon>
        <taxon>Strongyloidea</taxon>
        <taxon>Ancylostomatidae</taxon>
        <taxon>Ancylostomatinae</taxon>
        <taxon>Ancylostoma</taxon>
    </lineage>
</organism>
<feature type="region of interest" description="Disordered" evidence="1">
    <location>
        <begin position="215"/>
        <end position="255"/>
    </location>
</feature>
<gene>
    <name evidence="2" type="ORF">ANCDUO_11196</name>
</gene>
<name>A0A0C2GC00_9BILA</name>
<dbReference type="AlphaFoldDB" id="A0A0C2GC00"/>
<dbReference type="Proteomes" id="UP000054047">
    <property type="component" value="Unassembled WGS sequence"/>
</dbReference>
<feature type="non-terminal residue" evidence="2">
    <location>
        <position position="255"/>
    </location>
</feature>
<proteinExistence type="predicted"/>
<evidence type="ECO:0000256" key="1">
    <source>
        <dbReference type="SAM" id="MobiDB-lite"/>
    </source>
</evidence>
<protein>
    <submittedName>
        <fullName evidence="2">Uncharacterized protein</fullName>
    </submittedName>
</protein>
<dbReference type="EMBL" id="KN732939">
    <property type="protein sequence ID" value="KIH58595.1"/>
    <property type="molecule type" value="Genomic_DNA"/>
</dbReference>
<keyword evidence="3" id="KW-1185">Reference proteome</keyword>
<evidence type="ECO:0000313" key="3">
    <source>
        <dbReference type="Proteomes" id="UP000054047"/>
    </source>
</evidence>
<evidence type="ECO:0000313" key="2">
    <source>
        <dbReference type="EMBL" id="KIH58595.1"/>
    </source>
</evidence>
<dbReference type="OrthoDB" id="5870657at2759"/>
<accession>A0A0C2GC00</accession>